<dbReference type="InterPro" id="IPR001932">
    <property type="entry name" value="PPM-type_phosphatase-like_dom"/>
</dbReference>
<organism evidence="2 3">
    <name type="scientific">Fimbriiglobus ruber</name>
    <dbReference type="NCBI Taxonomy" id="1908690"/>
    <lineage>
        <taxon>Bacteria</taxon>
        <taxon>Pseudomonadati</taxon>
        <taxon>Planctomycetota</taxon>
        <taxon>Planctomycetia</taxon>
        <taxon>Gemmatales</taxon>
        <taxon>Gemmataceae</taxon>
        <taxon>Fimbriiglobus</taxon>
    </lineage>
</organism>
<proteinExistence type="predicted"/>
<accession>A0A225DFF0</accession>
<evidence type="ECO:0000313" key="3">
    <source>
        <dbReference type="Proteomes" id="UP000214646"/>
    </source>
</evidence>
<dbReference type="Gene3D" id="3.60.40.10">
    <property type="entry name" value="PPM-type phosphatase domain"/>
    <property type="match status" value="1"/>
</dbReference>
<evidence type="ECO:0000313" key="2">
    <source>
        <dbReference type="EMBL" id="OWK40212.1"/>
    </source>
</evidence>
<comment type="caution">
    <text evidence="2">The sequence shown here is derived from an EMBL/GenBank/DDBJ whole genome shotgun (WGS) entry which is preliminary data.</text>
</comment>
<feature type="domain" description="PPM-type phosphatase" evidence="1">
    <location>
        <begin position="7"/>
        <end position="226"/>
    </location>
</feature>
<name>A0A225DFF0_9BACT</name>
<dbReference type="AlphaFoldDB" id="A0A225DFF0"/>
<sequence>MLANSVVGTSHERIGERCQDYATARLVEAGEVSSLILVCADGAGSASRAEAGAKLACHEFLSVAASALTGGLSVSAITFEIARDWCDRARRRLSLEACVCGAELRDFSCTLLAAVVSDRHAVFMQIGDGAIVYREGDGYRTAFWPENGEYANVTYFLTGPDFESRLNVKLLEFGPDEVALFTDGLQPLALHYATKTVHAPFFDPMFATLRREPDPDTLRAPLKQFLASKPVVERTDDDKTLILATRRLPEHDHAPPRQ</sequence>
<gene>
    <name evidence="2" type="ORF">FRUB_05131</name>
</gene>
<dbReference type="SUPFAM" id="SSF81606">
    <property type="entry name" value="PP2C-like"/>
    <property type="match status" value="1"/>
</dbReference>
<dbReference type="EMBL" id="NIDE01000008">
    <property type="protein sequence ID" value="OWK40212.1"/>
    <property type="molecule type" value="Genomic_DNA"/>
</dbReference>
<keyword evidence="3" id="KW-1185">Reference proteome</keyword>
<dbReference type="Pfam" id="PF13672">
    <property type="entry name" value="PP2C_2"/>
    <property type="match status" value="1"/>
</dbReference>
<dbReference type="Proteomes" id="UP000214646">
    <property type="component" value="Unassembled WGS sequence"/>
</dbReference>
<dbReference type="InterPro" id="IPR036457">
    <property type="entry name" value="PPM-type-like_dom_sf"/>
</dbReference>
<protein>
    <submittedName>
        <fullName evidence="2">Serine/threonine protein phosphatase</fullName>
    </submittedName>
</protein>
<evidence type="ECO:0000259" key="1">
    <source>
        <dbReference type="Pfam" id="PF13672"/>
    </source>
</evidence>
<reference evidence="3" key="1">
    <citation type="submission" date="2017-06" db="EMBL/GenBank/DDBJ databases">
        <title>Genome analysis of Fimbriiglobus ruber SP5, the first member of the order Planctomycetales with confirmed chitinolytic capability.</title>
        <authorList>
            <person name="Ravin N.V."/>
            <person name="Rakitin A.L."/>
            <person name="Ivanova A.A."/>
            <person name="Beletsky A.V."/>
            <person name="Kulichevskaya I.S."/>
            <person name="Mardanov A.V."/>
            <person name="Dedysh S.N."/>
        </authorList>
    </citation>
    <scope>NUCLEOTIDE SEQUENCE [LARGE SCALE GENOMIC DNA]</scope>
    <source>
        <strain evidence="3">SP5</strain>
    </source>
</reference>